<evidence type="ECO:0000313" key="1">
    <source>
        <dbReference type="EMBL" id="CAD8116765.1"/>
    </source>
</evidence>
<dbReference type="AlphaFoldDB" id="A0A8S1QPM2"/>
<dbReference type="Proteomes" id="UP000688137">
    <property type="component" value="Unassembled WGS sequence"/>
</dbReference>
<sequence length="71" mass="8457">MIFNININYQICSIILMKLKRMWCLINMLNKFINHSINQLEESKLNIYIQGLNLQLELNTNNFVKPSNSNR</sequence>
<proteinExistence type="predicted"/>
<keyword evidence="2" id="KW-1185">Reference proteome</keyword>
<reference evidence="1" key="1">
    <citation type="submission" date="2021-01" db="EMBL/GenBank/DDBJ databases">
        <authorList>
            <consortium name="Genoscope - CEA"/>
            <person name="William W."/>
        </authorList>
    </citation>
    <scope>NUCLEOTIDE SEQUENCE</scope>
</reference>
<organism evidence="1 2">
    <name type="scientific">Paramecium primaurelia</name>
    <dbReference type="NCBI Taxonomy" id="5886"/>
    <lineage>
        <taxon>Eukaryota</taxon>
        <taxon>Sar</taxon>
        <taxon>Alveolata</taxon>
        <taxon>Ciliophora</taxon>
        <taxon>Intramacronucleata</taxon>
        <taxon>Oligohymenophorea</taxon>
        <taxon>Peniculida</taxon>
        <taxon>Parameciidae</taxon>
        <taxon>Paramecium</taxon>
    </lineage>
</organism>
<gene>
    <name evidence="1" type="ORF">PPRIM_AZ9-3.1.T1800016</name>
</gene>
<name>A0A8S1QPM2_PARPR</name>
<protein>
    <submittedName>
        <fullName evidence="1">Uncharacterized protein</fullName>
    </submittedName>
</protein>
<evidence type="ECO:0000313" key="2">
    <source>
        <dbReference type="Proteomes" id="UP000688137"/>
    </source>
</evidence>
<comment type="caution">
    <text evidence="1">The sequence shown here is derived from an EMBL/GenBank/DDBJ whole genome shotgun (WGS) entry which is preliminary data.</text>
</comment>
<accession>A0A8S1QPM2</accession>
<dbReference type="EMBL" id="CAJJDM010000189">
    <property type="protein sequence ID" value="CAD8116765.1"/>
    <property type="molecule type" value="Genomic_DNA"/>
</dbReference>